<dbReference type="EMBL" id="JANVFU010000005">
    <property type="protein sequence ID" value="KAJ3745423.1"/>
    <property type="molecule type" value="Genomic_DNA"/>
</dbReference>
<comment type="caution">
    <text evidence="1">The sequence shown here is derived from an EMBL/GenBank/DDBJ whole genome shotgun (WGS) entry which is preliminary data.</text>
</comment>
<name>A0A9W8TYP0_9AGAR</name>
<accession>A0A9W8TYP0</accession>
<dbReference type="AlphaFoldDB" id="A0A9W8TYP0"/>
<reference evidence="1 2" key="1">
    <citation type="journal article" date="2023" name="Proc. Natl. Acad. Sci. U.S.A.">
        <title>A global phylogenomic analysis of the shiitake genus Lentinula.</title>
        <authorList>
            <person name="Sierra-Patev S."/>
            <person name="Min B."/>
            <person name="Naranjo-Ortiz M."/>
            <person name="Looney B."/>
            <person name="Konkel Z."/>
            <person name="Slot J.C."/>
            <person name="Sakamoto Y."/>
            <person name="Steenwyk J.L."/>
            <person name="Rokas A."/>
            <person name="Carro J."/>
            <person name="Camarero S."/>
            <person name="Ferreira P."/>
            <person name="Molpeceres G."/>
            <person name="Ruiz-Duenas F.J."/>
            <person name="Serrano A."/>
            <person name="Henrissat B."/>
            <person name="Drula E."/>
            <person name="Hughes K.W."/>
            <person name="Mata J.L."/>
            <person name="Ishikawa N.K."/>
            <person name="Vargas-Isla R."/>
            <person name="Ushijima S."/>
            <person name="Smith C.A."/>
            <person name="Donoghue J."/>
            <person name="Ahrendt S."/>
            <person name="Andreopoulos W."/>
            <person name="He G."/>
            <person name="LaButti K."/>
            <person name="Lipzen A."/>
            <person name="Ng V."/>
            <person name="Riley R."/>
            <person name="Sandor L."/>
            <person name="Barry K."/>
            <person name="Martinez A.T."/>
            <person name="Xiao Y."/>
            <person name="Gibbons J.G."/>
            <person name="Terashima K."/>
            <person name="Grigoriev I.V."/>
            <person name="Hibbett D."/>
        </authorList>
    </citation>
    <scope>NUCLEOTIDE SEQUENCE [LARGE SCALE GENOMIC DNA]</scope>
    <source>
        <strain evidence="1 2">TFB7810</strain>
    </source>
</reference>
<keyword evidence="2" id="KW-1185">Reference proteome</keyword>
<protein>
    <submittedName>
        <fullName evidence="1">Uncharacterized protein</fullName>
    </submittedName>
</protein>
<evidence type="ECO:0000313" key="1">
    <source>
        <dbReference type="EMBL" id="KAJ3745423.1"/>
    </source>
</evidence>
<evidence type="ECO:0000313" key="2">
    <source>
        <dbReference type="Proteomes" id="UP001142393"/>
    </source>
</evidence>
<sequence>MPDRLKKMSTTHQPQQINIPLPVLFINHGQAVIMGSTNGCAVILEVKHGEKVQALKHGSGNLPEISRLPDILVVNPIFPPSRSNMGDFIEPVGRSRMIATGDGNRGQRTKIILWIENSEKSSSKFSRSWVVILKIWREASTALGIYFTKPTLPATPSPSLRPVITSSPLTTKSRRLLEILEDLLPVFDYKNAFACATFLDTGNMSSSIHCRCIGVIVMITLPTAVTIRPTKNEELVHASTIQGLNVIVNQWYSHDGRQKEILLYLSLGMYFFIDCNQELNRTNQPYSESANEGTCKDRNVHSSLQGSALLSKVAQGTCVQQDVSKSIIFLLGCKGLRRRDWKKDTNTHHIVSAGEEEISTNLEAVLVGHALALVLDEDQRNTR</sequence>
<proteinExistence type="predicted"/>
<gene>
    <name evidence="1" type="ORF">DFH05DRAFT_1459212</name>
</gene>
<dbReference type="Proteomes" id="UP001142393">
    <property type="component" value="Unassembled WGS sequence"/>
</dbReference>
<organism evidence="1 2">
    <name type="scientific">Lentinula detonsa</name>
    <dbReference type="NCBI Taxonomy" id="2804962"/>
    <lineage>
        <taxon>Eukaryota</taxon>
        <taxon>Fungi</taxon>
        <taxon>Dikarya</taxon>
        <taxon>Basidiomycota</taxon>
        <taxon>Agaricomycotina</taxon>
        <taxon>Agaricomycetes</taxon>
        <taxon>Agaricomycetidae</taxon>
        <taxon>Agaricales</taxon>
        <taxon>Marasmiineae</taxon>
        <taxon>Omphalotaceae</taxon>
        <taxon>Lentinula</taxon>
    </lineage>
</organism>